<keyword evidence="2" id="KW-0004">4Fe-4S</keyword>
<reference evidence="11" key="1">
    <citation type="submission" date="2020-10" db="EMBL/GenBank/DDBJ databases">
        <title>Sequencing the genomes of 1000 actinobacteria strains.</title>
        <authorList>
            <person name="Klenk H.-P."/>
        </authorList>
    </citation>
    <scope>NUCLEOTIDE SEQUENCE</scope>
    <source>
        <strain evidence="11">DSM 46832</strain>
    </source>
</reference>
<dbReference type="InterPro" id="IPR023404">
    <property type="entry name" value="rSAM_horseshoe"/>
</dbReference>
<dbReference type="Pfam" id="PF02310">
    <property type="entry name" value="B12-binding"/>
    <property type="match status" value="1"/>
</dbReference>
<dbReference type="InterPro" id="IPR007197">
    <property type="entry name" value="rSAM"/>
</dbReference>
<dbReference type="PROSITE" id="PS51332">
    <property type="entry name" value="B12_BINDING"/>
    <property type="match status" value="1"/>
</dbReference>
<feature type="domain" description="Radical SAM core" evidence="10">
    <location>
        <begin position="209"/>
        <end position="455"/>
    </location>
</feature>
<dbReference type="CDD" id="cd02068">
    <property type="entry name" value="radical_SAM_B12_BD"/>
    <property type="match status" value="1"/>
</dbReference>
<dbReference type="EMBL" id="JADBEB010000001">
    <property type="protein sequence ID" value="MBE1489505.1"/>
    <property type="molecule type" value="Genomic_DNA"/>
</dbReference>
<keyword evidence="4" id="KW-0808">Transferase</keyword>
<evidence type="ECO:0000256" key="4">
    <source>
        <dbReference type="ARBA" id="ARBA00022679"/>
    </source>
</evidence>
<dbReference type="InterPro" id="IPR034466">
    <property type="entry name" value="Methyltransferase_Class_B"/>
</dbReference>
<evidence type="ECO:0000313" key="12">
    <source>
        <dbReference type="Proteomes" id="UP000649753"/>
    </source>
</evidence>
<evidence type="ECO:0000256" key="5">
    <source>
        <dbReference type="ARBA" id="ARBA00022691"/>
    </source>
</evidence>
<dbReference type="PROSITE" id="PS51918">
    <property type="entry name" value="RADICAL_SAM"/>
    <property type="match status" value="1"/>
</dbReference>
<dbReference type="SFLD" id="SFLDG01082">
    <property type="entry name" value="B12-binding_domain_containing"/>
    <property type="match status" value="1"/>
</dbReference>
<sequence length="480" mass="53831">MGVLLANPPTLAALEARGLGGQMSYFEYERSFTDQYWYKSYPGEHLGLMALVAVLRAADVPVRSVNGQTECHRFLDQTWAAMRAAGDTIDVSLVGLSGPCQVFEENLELARRARRQWPDALIVLGNQFATLNYRRILADYPEFDVVTLGEGETTIVALAGVTATADLERIEGIAYRDANGTTQVRPPKVEPLDLDTLPEIARDELPKILEIGVSATVYTTRGCPYRCNYCTTGQTAGQLHKKLAYRERSVGPVVDEIERLVRDYQIPHITIVDDLFVAKTPHSLARAVEFAHTMIERDVRIPFMLDCRLDSADPDVFRELRRAGLYRVFVGIETGSGDQLTFYNKRYGVPYDVEFVRSRVGGLQELGIEVIPGILTYHPASTPEELRESLRVIDACGYVSTWQFLCEIFAHPGTTLWHQYRRAGWLAQEWPVPSWEFQDSRVRLIRDSVIEAIENGGGHTEARNAFADAIGLVSDSEVRL</sequence>
<dbReference type="Proteomes" id="UP000649753">
    <property type="component" value="Unassembled WGS sequence"/>
</dbReference>
<evidence type="ECO:0000259" key="10">
    <source>
        <dbReference type="PROSITE" id="PS51918"/>
    </source>
</evidence>
<evidence type="ECO:0000256" key="1">
    <source>
        <dbReference type="ARBA" id="ARBA00001966"/>
    </source>
</evidence>
<dbReference type="InterPro" id="IPR006158">
    <property type="entry name" value="Cobalamin-bd"/>
</dbReference>
<dbReference type="GO" id="GO:0046872">
    <property type="term" value="F:metal ion binding"/>
    <property type="evidence" value="ECO:0007669"/>
    <property type="project" value="UniProtKB-KW"/>
</dbReference>
<comment type="cofactor">
    <cofactor evidence="1">
        <name>[4Fe-4S] cluster</name>
        <dbReference type="ChEBI" id="CHEBI:49883"/>
    </cofactor>
</comment>
<dbReference type="PANTHER" id="PTHR43409:SF7">
    <property type="entry name" value="BLL1977 PROTEIN"/>
    <property type="match status" value="1"/>
</dbReference>
<dbReference type="SFLD" id="SFLDS00029">
    <property type="entry name" value="Radical_SAM"/>
    <property type="match status" value="1"/>
</dbReference>
<evidence type="ECO:0000313" key="11">
    <source>
        <dbReference type="EMBL" id="MBE1489505.1"/>
    </source>
</evidence>
<evidence type="ECO:0000256" key="2">
    <source>
        <dbReference type="ARBA" id="ARBA00022485"/>
    </source>
</evidence>
<keyword evidence="7" id="KW-0408">Iron</keyword>
<dbReference type="AlphaFoldDB" id="A0A927ME97"/>
<proteinExistence type="predicted"/>
<organism evidence="11 12">
    <name type="scientific">Plantactinospora soyae</name>
    <dbReference type="NCBI Taxonomy" id="1544732"/>
    <lineage>
        <taxon>Bacteria</taxon>
        <taxon>Bacillati</taxon>
        <taxon>Actinomycetota</taxon>
        <taxon>Actinomycetes</taxon>
        <taxon>Micromonosporales</taxon>
        <taxon>Micromonosporaceae</taxon>
        <taxon>Plantactinospora</taxon>
    </lineage>
</organism>
<feature type="domain" description="B12-binding" evidence="9">
    <location>
        <begin position="23"/>
        <end position="169"/>
    </location>
</feature>
<evidence type="ECO:0000256" key="7">
    <source>
        <dbReference type="ARBA" id="ARBA00023004"/>
    </source>
</evidence>
<dbReference type="GO" id="GO:0031419">
    <property type="term" value="F:cobalamin binding"/>
    <property type="evidence" value="ECO:0007669"/>
    <property type="project" value="InterPro"/>
</dbReference>
<keyword evidence="3" id="KW-0489">Methyltransferase</keyword>
<gene>
    <name evidence="11" type="ORF">H4W31_005143</name>
</gene>
<evidence type="ECO:0000259" key="9">
    <source>
        <dbReference type="PROSITE" id="PS51332"/>
    </source>
</evidence>
<dbReference type="Pfam" id="PF04055">
    <property type="entry name" value="Radical_SAM"/>
    <property type="match status" value="1"/>
</dbReference>
<evidence type="ECO:0000256" key="6">
    <source>
        <dbReference type="ARBA" id="ARBA00022723"/>
    </source>
</evidence>
<keyword evidence="6" id="KW-0479">Metal-binding</keyword>
<dbReference type="Gene3D" id="3.40.50.280">
    <property type="entry name" value="Cobalamin-binding domain"/>
    <property type="match status" value="1"/>
</dbReference>
<dbReference type="GO" id="GO:0003824">
    <property type="term" value="F:catalytic activity"/>
    <property type="evidence" value="ECO:0007669"/>
    <property type="project" value="InterPro"/>
</dbReference>
<dbReference type="PANTHER" id="PTHR43409">
    <property type="entry name" value="ANAEROBIC MAGNESIUM-PROTOPORPHYRIN IX MONOMETHYL ESTER CYCLASE-RELATED"/>
    <property type="match status" value="1"/>
</dbReference>
<dbReference type="InterPro" id="IPR058240">
    <property type="entry name" value="rSAM_sf"/>
</dbReference>
<dbReference type="SMART" id="SM00729">
    <property type="entry name" value="Elp3"/>
    <property type="match status" value="1"/>
</dbReference>
<dbReference type="GO" id="GO:0051539">
    <property type="term" value="F:4 iron, 4 sulfur cluster binding"/>
    <property type="evidence" value="ECO:0007669"/>
    <property type="project" value="UniProtKB-KW"/>
</dbReference>
<evidence type="ECO:0000256" key="3">
    <source>
        <dbReference type="ARBA" id="ARBA00022603"/>
    </source>
</evidence>
<dbReference type="SUPFAM" id="SSF102114">
    <property type="entry name" value="Radical SAM enzymes"/>
    <property type="match status" value="1"/>
</dbReference>
<keyword evidence="5" id="KW-0949">S-adenosyl-L-methionine</keyword>
<accession>A0A927ME97</accession>
<dbReference type="RefSeq" id="WP_225945671.1">
    <property type="nucleotide sequence ID" value="NZ_JADBEB010000001.1"/>
</dbReference>
<comment type="caution">
    <text evidence="11">The sequence shown here is derived from an EMBL/GenBank/DDBJ whole genome shotgun (WGS) entry which is preliminary data.</text>
</comment>
<dbReference type="InterPro" id="IPR051198">
    <property type="entry name" value="BchE-like"/>
</dbReference>
<dbReference type="InterPro" id="IPR006638">
    <property type="entry name" value="Elp3/MiaA/NifB-like_rSAM"/>
</dbReference>
<dbReference type="InterPro" id="IPR020612">
    <property type="entry name" value="Methylthiotransferase_CS"/>
</dbReference>
<dbReference type="GO" id="GO:0005829">
    <property type="term" value="C:cytosol"/>
    <property type="evidence" value="ECO:0007669"/>
    <property type="project" value="TreeGrafter"/>
</dbReference>
<keyword evidence="8" id="KW-0411">Iron-sulfur</keyword>
<protein>
    <submittedName>
        <fullName evidence="11">Radical SAM superfamily enzyme YgiQ (UPF0313 family)</fullName>
    </submittedName>
</protein>
<dbReference type="Gene3D" id="3.80.30.20">
    <property type="entry name" value="tm_1862 like domain"/>
    <property type="match status" value="1"/>
</dbReference>
<evidence type="ECO:0000256" key="8">
    <source>
        <dbReference type="ARBA" id="ARBA00023014"/>
    </source>
</evidence>
<keyword evidence="12" id="KW-1185">Reference proteome</keyword>
<dbReference type="SFLD" id="SFLDG01123">
    <property type="entry name" value="methyltransferase_(Class_B)"/>
    <property type="match status" value="1"/>
</dbReference>
<dbReference type="PROSITE" id="PS01278">
    <property type="entry name" value="MTTASE_RADICAL"/>
    <property type="match status" value="1"/>
</dbReference>
<dbReference type="CDD" id="cd01335">
    <property type="entry name" value="Radical_SAM"/>
    <property type="match status" value="1"/>
</dbReference>
<name>A0A927ME97_9ACTN</name>